<dbReference type="RefSeq" id="WP_354643881.1">
    <property type="nucleotide sequence ID" value="NZ_CP159872.1"/>
</dbReference>
<reference evidence="3" key="1">
    <citation type="submission" date="2024-06" db="EMBL/GenBank/DDBJ databases">
        <title>The genome sequences of Kitasatospora sp. strain HUAS MG31.</title>
        <authorList>
            <person name="Mo P."/>
        </authorList>
    </citation>
    <scope>NUCLEOTIDE SEQUENCE</scope>
    <source>
        <strain evidence="3">HUAS MG31</strain>
    </source>
</reference>
<keyword evidence="2" id="KW-0472">Membrane</keyword>
<feature type="transmembrane region" description="Helical" evidence="2">
    <location>
        <begin position="111"/>
        <end position="137"/>
    </location>
</feature>
<proteinExistence type="predicted"/>
<evidence type="ECO:0000313" key="3">
    <source>
        <dbReference type="EMBL" id="XCM82946.1"/>
    </source>
</evidence>
<protein>
    <submittedName>
        <fullName evidence="3">Uncharacterized protein</fullName>
    </submittedName>
</protein>
<gene>
    <name evidence="3" type="ORF">ABWK59_30530</name>
</gene>
<dbReference type="KEGG" id="kcm:ABWK59_30530"/>
<organism evidence="3">
    <name type="scientific">Kitasatospora camelliae</name>
    <dbReference type="NCBI Taxonomy" id="3156397"/>
    <lineage>
        <taxon>Bacteria</taxon>
        <taxon>Bacillati</taxon>
        <taxon>Actinomycetota</taxon>
        <taxon>Actinomycetes</taxon>
        <taxon>Kitasatosporales</taxon>
        <taxon>Streptomycetaceae</taxon>
        <taxon>Kitasatospora</taxon>
    </lineage>
</organism>
<evidence type="ECO:0000256" key="1">
    <source>
        <dbReference type="SAM" id="MobiDB-lite"/>
    </source>
</evidence>
<feature type="compositionally biased region" description="Polar residues" evidence="1">
    <location>
        <begin position="73"/>
        <end position="91"/>
    </location>
</feature>
<dbReference type="AlphaFoldDB" id="A0AAU8K4C7"/>
<keyword evidence="2" id="KW-0812">Transmembrane</keyword>
<name>A0AAU8K4C7_9ACTN</name>
<dbReference type="EMBL" id="CP159872">
    <property type="protein sequence ID" value="XCM82946.1"/>
    <property type="molecule type" value="Genomic_DNA"/>
</dbReference>
<accession>A0AAU8K4C7</accession>
<sequence length="212" mass="21691">MTETKSVYNDPAFDITSAPSWKSPPPHDAYAPNARHHQHQQGQQRRPSTPARGHPVNDIDREAQRLIAEALNGPSTAGRTPNATNYRSDTPTPAYGPTPPVQLPPPPVPSWAAGTAVAAVGVGLGSIGLGAAINLVLSGLSAMTIGGIVAGALFTAIPLAGTAVIVLACGRAAARVRAAGPASVTYAGPVVRNTEVTSTARGFLSRATTRVN</sequence>
<feature type="region of interest" description="Disordered" evidence="1">
    <location>
        <begin position="71"/>
        <end position="99"/>
    </location>
</feature>
<feature type="transmembrane region" description="Helical" evidence="2">
    <location>
        <begin position="143"/>
        <end position="168"/>
    </location>
</feature>
<evidence type="ECO:0000256" key="2">
    <source>
        <dbReference type="SAM" id="Phobius"/>
    </source>
</evidence>
<feature type="region of interest" description="Disordered" evidence="1">
    <location>
        <begin position="1"/>
        <end position="56"/>
    </location>
</feature>
<keyword evidence="2" id="KW-1133">Transmembrane helix</keyword>